<comment type="caution">
    <text evidence="1">The sequence shown here is derived from an EMBL/GenBank/DDBJ whole genome shotgun (WGS) entry which is preliminary data.</text>
</comment>
<dbReference type="EMBL" id="AWFG01000041">
    <property type="protein sequence ID" value="KCZ56739.1"/>
    <property type="molecule type" value="Genomic_DNA"/>
</dbReference>
<dbReference type="PATRIC" id="fig|1280947.3.peg.2632"/>
<dbReference type="AlphaFoldDB" id="A0A062UJK3"/>
<protein>
    <submittedName>
        <fullName evidence="1">Uncharacterized protein</fullName>
    </submittedName>
</protein>
<sequence>MMDDELESGPLSFWFIEMALAEYISKLVSSNVFSAQDLAGIEEQIRKLFAPSLDSLLAAIESQQG</sequence>
<organism evidence="1 2">
    <name type="scientific">Hyphomonas chukchiensis</name>
    <dbReference type="NCBI Taxonomy" id="1280947"/>
    <lineage>
        <taxon>Bacteria</taxon>
        <taxon>Pseudomonadati</taxon>
        <taxon>Pseudomonadota</taxon>
        <taxon>Alphaproteobacteria</taxon>
        <taxon>Hyphomonadales</taxon>
        <taxon>Hyphomonadaceae</taxon>
        <taxon>Hyphomonas</taxon>
    </lineage>
</organism>
<keyword evidence="2" id="KW-1185">Reference proteome</keyword>
<proteinExistence type="predicted"/>
<gene>
    <name evidence="1" type="ORF">HY30_06375</name>
</gene>
<name>A0A062UJK3_9PROT</name>
<reference evidence="1 2" key="1">
    <citation type="journal article" date="2014" name="Antonie Van Leeuwenhoek">
        <title>Hyphomonas beringensis sp. nov. and Hyphomonas chukchiensis sp. nov., isolated from surface seawater of the Bering Sea and Chukchi Sea.</title>
        <authorList>
            <person name="Li C."/>
            <person name="Lai Q."/>
            <person name="Li G."/>
            <person name="Dong C."/>
            <person name="Wang J."/>
            <person name="Liao Y."/>
            <person name="Shao Z."/>
        </authorList>
    </citation>
    <scope>NUCLEOTIDE SEQUENCE [LARGE SCALE GENOMIC DNA]</scope>
    <source>
        <strain evidence="1 2">BH-BN04-4</strain>
    </source>
</reference>
<evidence type="ECO:0000313" key="1">
    <source>
        <dbReference type="EMBL" id="KCZ56739.1"/>
    </source>
</evidence>
<dbReference type="Proteomes" id="UP000027190">
    <property type="component" value="Unassembled WGS sequence"/>
</dbReference>
<evidence type="ECO:0000313" key="2">
    <source>
        <dbReference type="Proteomes" id="UP000027190"/>
    </source>
</evidence>
<accession>A0A062UJK3</accession>